<dbReference type="GO" id="GO:0005886">
    <property type="term" value="C:plasma membrane"/>
    <property type="evidence" value="ECO:0007669"/>
    <property type="project" value="UniProtKB-SubCell"/>
</dbReference>
<dbReference type="RefSeq" id="WP_097157732.1">
    <property type="nucleotide sequence ID" value="NZ_JBEPMQ010000001.1"/>
</dbReference>
<evidence type="ECO:0000259" key="7">
    <source>
        <dbReference type="Pfam" id="PF04024"/>
    </source>
</evidence>
<comment type="subcellular location">
    <subcellularLocation>
        <location evidence="1">Cell membrane</location>
        <topology evidence="1">Single-pass membrane protein</topology>
    </subcellularLocation>
</comment>
<evidence type="ECO:0000256" key="4">
    <source>
        <dbReference type="ARBA" id="ARBA00022989"/>
    </source>
</evidence>
<dbReference type="OrthoDB" id="9815286at2"/>
<evidence type="ECO:0000256" key="5">
    <source>
        <dbReference type="ARBA" id="ARBA00023136"/>
    </source>
</evidence>
<evidence type="ECO:0000256" key="2">
    <source>
        <dbReference type="ARBA" id="ARBA00022475"/>
    </source>
</evidence>
<dbReference type="PANTHER" id="PTHR33885:SF3">
    <property type="entry name" value="PHAGE SHOCK PROTEIN C"/>
    <property type="match status" value="1"/>
</dbReference>
<evidence type="ECO:0000313" key="9">
    <source>
        <dbReference type="Proteomes" id="UP000219546"/>
    </source>
</evidence>
<evidence type="ECO:0000256" key="3">
    <source>
        <dbReference type="ARBA" id="ARBA00022692"/>
    </source>
</evidence>
<dbReference type="EMBL" id="OAOP01000002">
    <property type="protein sequence ID" value="SNX68497.1"/>
    <property type="molecule type" value="Genomic_DNA"/>
</dbReference>
<gene>
    <name evidence="8" type="ORF">SAMN05877753_102561</name>
</gene>
<proteinExistence type="predicted"/>
<dbReference type="InterPro" id="IPR007168">
    <property type="entry name" value="Phageshock_PspC_N"/>
</dbReference>
<organism evidence="8 9">
    <name type="scientific">Bacillus oleivorans</name>
    <dbReference type="NCBI Taxonomy" id="1448271"/>
    <lineage>
        <taxon>Bacteria</taxon>
        <taxon>Bacillati</taxon>
        <taxon>Bacillota</taxon>
        <taxon>Bacilli</taxon>
        <taxon>Bacillales</taxon>
        <taxon>Bacillaceae</taxon>
        <taxon>Bacillus</taxon>
    </lineage>
</organism>
<evidence type="ECO:0000256" key="1">
    <source>
        <dbReference type="ARBA" id="ARBA00004162"/>
    </source>
</evidence>
<dbReference type="PANTHER" id="PTHR33885">
    <property type="entry name" value="PHAGE SHOCK PROTEIN C"/>
    <property type="match status" value="1"/>
</dbReference>
<evidence type="ECO:0000313" key="8">
    <source>
        <dbReference type="EMBL" id="SNX68497.1"/>
    </source>
</evidence>
<keyword evidence="3 6" id="KW-0812">Transmembrane</keyword>
<name>A0A285CLT2_9BACI</name>
<reference evidence="8 9" key="1">
    <citation type="submission" date="2017-08" db="EMBL/GenBank/DDBJ databases">
        <authorList>
            <person name="de Groot N.N."/>
        </authorList>
    </citation>
    <scope>NUCLEOTIDE SEQUENCE [LARGE SCALE GENOMIC DNA]</scope>
    <source>
        <strain evidence="8 9">JC228</strain>
    </source>
</reference>
<sequence>MRKKRLTKSSKDQKISGVIAGIADYFDIDPAITRIGFIVLTLATVVLPCVIGYVLAAWVLPYEKEV</sequence>
<feature type="domain" description="Phage shock protein PspC N-terminal" evidence="7">
    <location>
        <begin position="4"/>
        <end position="63"/>
    </location>
</feature>
<keyword evidence="2" id="KW-1003">Cell membrane</keyword>
<keyword evidence="4 6" id="KW-1133">Transmembrane helix</keyword>
<accession>A0A285CLT2</accession>
<dbReference type="AlphaFoldDB" id="A0A285CLT2"/>
<feature type="transmembrane region" description="Helical" evidence="6">
    <location>
        <begin position="35"/>
        <end position="60"/>
    </location>
</feature>
<dbReference type="Pfam" id="PF04024">
    <property type="entry name" value="PspC"/>
    <property type="match status" value="1"/>
</dbReference>
<dbReference type="InterPro" id="IPR052027">
    <property type="entry name" value="PspC"/>
</dbReference>
<evidence type="ECO:0000256" key="6">
    <source>
        <dbReference type="SAM" id="Phobius"/>
    </source>
</evidence>
<dbReference type="Proteomes" id="UP000219546">
    <property type="component" value="Unassembled WGS sequence"/>
</dbReference>
<keyword evidence="9" id="KW-1185">Reference proteome</keyword>
<keyword evidence="5 6" id="KW-0472">Membrane</keyword>
<protein>
    <submittedName>
        <fullName evidence="8">Phage shock protein C (PspC) family protein</fullName>
    </submittedName>
</protein>